<protein>
    <submittedName>
        <fullName evidence="2">Uncharacterized protein</fullName>
    </submittedName>
</protein>
<reference evidence="2 3" key="1">
    <citation type="submission" date="2019-07" db="EMBL/GenBank/DDBJ databases">
        <title>Cryptosporangium phraense sp. nov., isolated from plant litter.</title>
        <authorList>
            <person name="Suriyachadkun C."/>
        </authorList>
    </citation>
    <scope>NUCLEOTIDE SEQUENCE [LARGE SCALE GENOMIC DNA]</scope>
    <source>
        <strain evidence="2 3">A-T 5661</strain>
    </source>
</reference>
<feature type="region of interest" description="Disordered" evidence="1">
    <location>
        <begin position="124"/>
        <end position="193"/>
    </location>
</feature>
<proteinExistence type="predicted"/>
<dbReference type="RefSeq" id="WP_142705722.1">
    <property type="nucleotide sequence ID" value="NZ_VIRS01000011.1"/>
</dbReference>
<gene>
    <name evidence="2" type="ORF">FL583_17455</name>
</gene>
<dbReference type="Proteomes" id="UP000317982">
    <property type="component" value="Unassembled WGS sequence"/>
</dbReference>
<dbReference type="EMBL" id="VIRS01000011">
    <property type="protein sequence ID" value="TQS43811.1"/>
    <property type="molecule type" value="Genomic_DNA"/>
</dbReference>
<comment type="caution">
    <text evidence="2">The sequence shown here is derived from an EMBL/GenBank/DDBJ whole genome shotgun (WGS) entry which is preliminary data.</text>
</comment>
<accession>A0A545ARD5</accession>
<keyword evidence="3" id="KW-1185">Reference proteome</keyword>
<dbReference type="InParanoid" id="A0A545ARD5"/>
<sequence>MADRDGNIRASLNAIHEFGAQVKDIGTKDLANGLGGNFAVEMSQGALAFSDRGEGGWTGTVPPLGEAIYFGSLMSNYSQAAGRFASEAILGLTSLGYAAQGIALQYRDGDALSGVTMDNVVDAFIPRPGDQQPGNPETTQAAATDEKRGPGGQPGDPDAPVPTGTGERPAHPGGGPGIPDADSDDYQTPALQI</sequence>
<evidence type="ECO:0000313" key="2">
    <source>
        <dbReference type="EMBL" id="TQS43811.1"/>
    </source>
</evidence>
<dbReference type="OrthoDB" id="9839236at2"/>
<name>A0A545ARD5_9ACTN</name>
<evidence type="ECO:0000256" key="1">
    <source>
        <dbReference type="SAM" id="MobiDB-lite"/>
    </source>
</evidence>
<feature type="compositionally biased region" description="Polar residues" evidence="1">
    <location>
        <begin position="132"/>
        <end position="142"/>
    </location>
</feature>
<evidence type="ECO:0000313" key="3">
    <source>
        <dbReference type="Proteomes" id="UP000317982"/>
    </source>
</evidence>
<organism evidence="2 3">
    <name type="scientific">Cryptosporangium phraense</name>
    <dbReference type="NCBI Taxonomy" id="2593070"/>
    <lineage>
        <taxon>Bacteria</taxon>
        <taxon>Bacillati</taxon>
        <taxon>Actinomycetota</taxon>
        <taxon>Actinomycetes</taxon>
        <taxon>Cryptosporangiales</taxon>
        <taxon>Cryptosporangiaceae</taxon>
        <taxon>Cryptosporangium</taxon>
    </lineage>
</organism>
<dbReference type="AlphaFoldDB" id="A0A545ARD5"/>